<dbReference type="PATRIC" id="fig|1403316.3.peg.107"/>
<dbReference type="GO" id="GO:0009307">
    <property type="term" value="P:DNA restriction-modification system"/>
    <property type="evidence" value="ECO:0007669"/>
    <property type="project" value="UniProtKB-KW"/>
</dbReference>
<evidence type="ECO:0000256" key="2">
    <source>
        <dbReference type="ARBA" id="ARBA00022747"/>
    </source>
</evidence>
<dbReference type="Gene3D" id="3.90.220.20">
    <property type="entry name" value="DNA methylase specificity domains"/>
    <property type="match status" value="2"/>
</dbReference>
<dbReference type="STRING" id="1403316.PRV_00660"/>
<feature type="domain" description="Type I restriction modification DNA specificity" evidence="4">
    <location>
        <begin position="1"/>
        <end position="182"/>
    </location>
</feature>
<evidence type="ECO:0000256" key="1">
    <source>
        <dbReference type="ARBA" id="ARBA00010923"/>
    </source>
</evidence>
<dbReference type="InterPro" id="IPR052021">
    <property type="entry name" value="Type-I_RS_S_subunit"/>
</dbReference>
<dbReference type="REBASE" id="72011">
    <property type="entry name" value="S1.MpaIndORF665P"/>
</dbReference>
<dbReference type="Proteomes" id="UP000017119">
    <property type="component" value="Chromosome"/>
</dbReference>
<dbReference type="GO" id="GO:0003677">
    <property type="term" value="F:DNA binding"/>
    <property type="evidence" value="ECO:0007669"/>
    <property type="project" value="UniProtKB-KW"/>
</dbReference>
<protein>
    <recommendedName>
        <fullName evidence="4">Type I restriction modification DNA specificity domain-containing protein</fullName>
    </recommendedName>
</protein>
<feature type="domain" description="Type I restriction modification DNA specificity" evidence="4">
    <location>
        <begin position="214"/>
        <end position="344"/>
    </location>
</feature>
<dbReference type="KEGG" id="mpv:PRV_00660"/>
<dbReference type="HOGENOM" id="CLU_021095_2_3_14"/>
<comment type="similarity">
    <text evidence="1">Belongs to the type-I restriction system S methylase family.</text>
</comment>
<name>U5NFB1_9MOLU</name>
<dbReference type="SUPFAM" id="SSF116734">
    <property type="entry name" value="DNA methylase specificity domain"/>
    <property type="match status" value="2"/>
</dbReference>
<keyword evidence="2" id="KW-0680">Restriction system</keyword>
<evidence type="ECO:0000259" key="4">
    <source>
        <dbReference type="Pfam" id="PF01420"/>
    </source>
</evidence>
<dbReference type="InterPro" id="IPR000055">
    <property type="entry name" value="Restrct_endonuc_typeI_TRD"/>
</dbReference>
<evidence type="ECO:0000313" key="5">
    <source>
        <dbReference type="EMBL" id="AGX88898.1"/>
    </source>
</evidence>
<dbReference type="RefSeq" id="WP_022769025.1">
    <property type="nucleotide sequence ID" value="NC_022575.1"/>
</dbReference>
<dbReference type="PANTHER" id="PTHR30408">
    <property type="entry name" value="TYPE-1 RESTRICTION ENZYME ECOKI SPECIFICITY PROTEIN"/>
    <property type="match status" value="1"/>
</dbReference>
<dbReference type="EMBL" id="CP006771">
    <property type="protein sequence ID" value="AGX88898.1"/>
    <property type="molecule type" value="Genomic_DNA"/>
</dbReference>
<organism evidence="5 6">
    <name type="scientific">Mycoplasma parvum str. Indiana</name>
    <dbReference type="NCBI Taxonomy" id="1403316"/>
    <lineage>
        <taxon>Bacteria</taxon>
        <taxon>Bacillati</taxon>
        <taxon>Mycoplasmatota</taxon>
        <taxon>Mollicutes</taxon>
        <taxon>Mycoplasmataceae</taxon>
        <taxon>Mycoplasma</taxon>
    </lineage>
</organism>
<evidence type="ECO:0000313" key="6">
    <source>
        <dbReference type="Proteomes" id="UP000017119"/>
    </source>
</evidence>
<dbReference type="OrthoDB" id="9815652at2"/>
<reference evidence="5 6" key="1">
    <citation type="journal article" date="2013" name="Genome Announc.">
        <title>Genome Sequence of Mycoplasma parvum (Formerly Eperythrozoon parvum), a Diminutive Hemoplasma of the Pig.</title>
        <authorList>
            <person name="do Nascimento N.C."/>
            <person name="Dos Santos A.P."/>
            <person name="Chu Y."/>
            <person name="Guimaraes A.M."/>
            <person name="Pagliaro A."/>
            <person name="Messick J.B."/>
        </authorList>
    </citation>
    <scope>NUCLEOTIDE SEQUENCE [LARGE SCALE GENOMIC DNA]</scope>
    <source>
        <strain evidence="5 6">Indiana</strain>
    </source>
</reference>
<proteinExistence type="inferred from homology"/>
<accession>U5NFB1</accession>
<dbReference type="Pfam" id="PF01420">
    <property type="entry name" value="Methylase_S"/>
    <property type="match status" value="2"/>
</dbReference>
<dbReference type="InterPro" id="IPR044946">
    <property type="entry name" value="Restrct_endonuc_typeI_TRD_sf"/>
</dbReference>
<evidence type="ECO:0000256" key="3">
    <source>
        <dbReference type="ARBA" id="ARBA00023125"/>
    </source>
</evidence>
<sequence length="388" mass="45122">MSQWELTTLDKLGKISSGKSYCRKYEFNPKLHEESISFVGVKEVGQSRLHILKCNRYYFLNKLSLMNNKLFSKNTVCISIYGSYPGDAALLKNDSFLSNCVFAFSSYKNISNPQFIKYCLELSEKTFSSISATTIIKKALPIYKLLSVKFPCPPHDIQQKIGDILSAYDELIENSEQQIEVLQNIRTSIFKEWFINLRFPDSNLVAYWPERRFPSDWRYQKLEEVAKIEVGKESANNAVKNGRYPFFTNSTKDKLARTNKYSYDTSATLINFGGSDFRARFYRGKFEASDFSYIVLSKDKNLIFLIFEAIMFILPQIYKCSVNYKKLKKQQLEGIKIIIPDSKTLEKFNSICENIQLKIESLSIGIEKLERMKKDLHKMIFSQKIEIF</sequence>
<dbReference type="AlphaFoldDB" id="U5NFB1"/>
<keyword evidence="3" id="KW-0238">DNA-binding</keyword>
<gene>
    <name evidence="5" type="ORF">PRV_00660</name>
</gene>
<dbReference type="Gene3D" id="1.10.287.1120">
    <property type="entry name" value="Bipartite methylase S protein"/>
    <property type="match status" value="1"/>
</dbReference>
<keyword evidence="6" id="KW-1185">Reference proteome</keyword>
<dbReference type="PANTHER" id="PTHR30408:SF13">
    <property type="entry name" value="TYPE I RESTRICTION ENZYME HINDI SPECIFICITY SUBUNIT"/>
    <property type="match status" value="1"/>
</dbReference>